<evidence type="ECO:0000313" key="2">
    <source>
        <dbReference type="EMBL" id="VDP87629.1"/>
    </source>
</evidence>
<evidence type="ECO:0000313" key="4">
    <source>
        <dbReference type="WBParaSite" id="ECPE_0001082801-mRNA-1"/>
    </source>
</evidence>
<keyword evidence="3" id="KW-1185">Reference proteome</keyword>
<organism evidence="4">
    <name type="scientific">Echinostoma caproni</name>
    <dbReference type="NCBI Taxonomy" id="27848"/>
    <lineage>
        <taxon>Eukaryota</taxon>
        <taxon>Metazoa</taxon>
        <taxon>Spiralia</taxon>
        <taxon>Lophotrochozoa</taxon>
        <taxon>Platyhelminthes</taxon>
        <taxon>Trematoda</taxon>
        <taxon>Digenea</taxon>
        <taxon>Plagiorchiida</taxon>
        <taxon>Echinostomata</taxon>
        <taxon>Echinostomatoidea</taxon>
        <taxon>Echinostomatidae</taxon>
        <taxon>Echinostoma</taxon>
    </lineage>
</organism>
<evidence type="ECO:0000256" key="1">
    <source>
        <dbReference type="SAM" id="MobiDB-lite"/>
    </source>
</evidence>
<evidence type="ECO:0000313" key="3">
    <source>
        <dbReference type="Proteomes" id="UP000272942"/>
    </source>
</evidence>
<dbReference type="AlphaFoldDB" id="A0A183AV10"/>
<proteinExistence type="predicted"/>
<dbReference type="EMBL" id="UZAN01049687">
    <property type="protein sequence ID" value="VDP87629.1"/>
    <property type="molecule type" value="Genomic_DNA"/>
</dbReference>
<accession>A0A183AV10</accession>
<feature type="compositionally biased region" description="Polar residues" evidence="1">
    <location>
        <begin position="246"/>
        <end position="265"/>
    </location>
</feature>
<reference evidence="4" key="1">
    <citation type="submission" date="2016-06" db="UniProtKB">
        <authorList>
            <consortium name="WormBaseParasite"/>
        </authorList>
    </citation>
    <scope>IDENTIFICATION</scope>
</reference>
<sequence>MTFIFIAHKTTVLYHGKITSLVSFGFYADSVTSTHTTAAAVPQTELCVPSTSYPEPDPVDHLAAVFPSIRRSQIREFLDLAAGDIEWASSLILEGVQIGVETSDVPVEGPTSCDEQPPTSTREEYVESNRSCPDLEPCLEPSIMPVDCDPVQATPSDDSTSVVDKSTVEVPTNNKCFSISRQFVREAYDMYGFALGIPPVDLSVAAVPDFLFDEWHPEPELVRGILQSFLRFLGIVHQPTVAGGRSSRSNTITEPPKTNSKNNRE</sequence>
<dbReference type="Proteomes" id="UP000272942">
    <property type="component" value="Unassembled WGS sequence"/>
</dbReference>
<dbReference type="OrthoDB" id="10554916at2759"/>
<gene>
    <name evidence="2" type="ORF">ECPE_LOCUS10796</name>
</gene>
<feature type="region of interest" description="Disordered" evidence="1">
    <location>
        <begin position="241"/>
        <end position="265"/>
    </location>
</feature>
<reference evidence="2 3" key="2">
    <citation type="submission" date="2018-11" db="EMBL/GenBank/DDBJ databases">
        <authorList>
            <consortium name="Pathogen Informatics"/>
        </authorList>
    </citation>
    <scope>NUCLEOTIDE SEQUENCE [LARGE SCALE GENOMIC DNA]</scope>
    <source>
        <strain evidence="2 3">Egypt</strain>
    </source>
</reference>
<name>A0A183AV10_9TREM</name>
<protein>
    <submittedName>
        <fullName evidence="4">CUE domain-containing protein</fullName>
    </submittedName>
</protein>
<dbReference type="WBParaSite" id="ECPE_0001082801-mRNA-1">
    <property type="protein sequence ID" value="ECPE_0001082801-mRNA-1"/>
    <property type="gene ID" value="ECPE_0001082801"/>
</dbReference>